<dbReference type="CDD" id="cd22321">
    <property type="entry name" value="EcoO109I-like"/>
    <property type="match status" value="1"/>
</dbReference>
<dbReference type="Gene3D" id="3.40.1560.10">
    <property type="entry name" value="type ii restriction endonuclease, domain 2"/>
    <property type="match status" value="1"/>
</dbReference>
<dbReference type="SUPFAM" id="SSF52980">
    <property type="entry name" value="Restriction endonuclease-like"/>
    <property type="match status" value="1"/>
</dbReference>
<name>A0A0D6QDN5_KOMXY</name>
<dbReference type="InterPro" id="IPR032793">
    <property type="entry name" value="RE_EcoO109IR"/>
</dbReference>
<evidence type="ECO:0000313" key="3">
    <source>
        <dbReference type="Proteomes" id="UP000032683"/>
    </source>
</evidence>
<dbReference type="InterPro" id="IPR012297">
    <property type="entry name" value="EcoO109IR_cat_dom_sf"/>
</dbReference>
<proteinExistence type="predicted"/>
<dbReference type="InterPro" id="IPR011335">
    <property type="entry name" value="Restrct_endonuc-II-like"/>
</dbReference>
<sequence>MTNSEEKKDLYSILKEPRHSFDKDEIKNLFEMVDKSRVEDLAHRLKKDLSENLPKIYGRRSVLSDYRTNPYVMLATTNIMELSDPERFAEFLFNSKLMMGLETSFGKVVERAFVHGYPTESNNKWRDPPEKISEFEEEKKAKSRQAKSALRNNSIWREIDKDVVVGNRRYLTSIKSGPNTINDTQVQGMADAISTKYLEWLRQSEQETPSLEGIDVVVGLTYGTEKSTNNKDNQILAKLLDRGFEEADPDKMPGVLVDQATGRVRVYRRVGQAFWSWIGNPKDESSQPQVFLEVLLALSLTFKALLADGATIEEGINDRLRRLAMALLKMQLTPETLPQWITDKGFDEDDLFYLITAISAFYDEGI</sequence>
<comment type="caution">
    <text evidence="2">The sequence shown here is derived from an EMBL/GenBank/DDBJ whole genome shotgun (WGS) entry which is preliminary data.</text>
</comment>
<dbReference type="Pfam" id="PF14511">
    <property type="entry name" value="RE_EcoO109I"/>
    <property type="match status" value="1"/>
</dbReference>
<reference evidence="2 3" key="1">
    <citation type="submission" date="2012-11" db="EMBL/GenBank/DDBJ databases">
        <title>Whole genome sequence of Gluconacetobacter xylinus NBRC 13693.</title>
        <authorList>
            <person name="Azuma Y."/>
            <person name="Higashiura N."/>
            <person name="Hirakawa H."/>
            <person name="Matsushita K."/>
        </authorList>
    </citation>
    <scope>NUCLEOTIDE SEQUENCE [LARGE SCALE GENOMIC DNA]</scope>
    <source>
        <strain evidence="2 3">NBRC 13693</strain>
    </source>
</reference>
<gene>
    <name evidence="2" type="ORF">Gxy13693_074_004</name>
</gene>
<feature type="domain" description="Type II restriction endonuclease EcoO109IR" evidence="1">
    <location>
        <begin position="157"/>
        <end position="278"/>
    </location>
</feature>
<organism evidence="2 3">
    <name type="scientific">Komagataeibacter xylinus NBRC 13693</name>
    <dbReference type="NCBI Taxonomy" id="1234668"/>
    <lineage>
        <taxon>Bacteria</taxon>
        <taxon>Pseudomonadati</taxon>
        <taxon>Pseudomonadota</taxon>
        <taxon>Alphaproteobacteria</taxon>
        <taxon>Acetobacterales</taxon>
        <taxon>Acetobacteraceae</taxon>
        <taxon>Komagataeibacter</taxon>
    </lineage>
</organism>
<dbReference type="RefSeq" id="WP_048857118.1">
    <property type="nucleotide sequence ID" value="NZ_BANJ01000074.1"/>
</dbReference>
<evidence type="ECO:0000313" key="2">
    <source>
        <dbReference type="EMBL" id="GAO00957.1"/>
    </source>
</evidence>
<dbReference type="EMBL" id="BANJ01000074">
    <property type="protein sequence ID" value="GAO00957.1"/>
    <property type="molecule type" value="Genomic_DNA"/>
</dbReference>
<accession>A0A0D6QDN5</accession>
<dbReference type="AlphaFoldDB" id="A0A0D6QDN5"/>
<protein>
    <recommendedName>
        <fullName evidence="1">Type II restriction endonuclease EcoO109IR domain-containing protein</fullName>
    </recommendedName>
</protein>
<evidence type="ECO:0000259" key="1">
    <source>
        <dbReference type="Pfam" id="PF14511"/>
    </source>
</evidence>
<dbReference type="Proteomes" id="UP000032683">
    <property type="component" value="Unassembled WGS sequence"/>
</dbReference>